<dbReference type="Proteomes" id="UP000808337">
    <property type="component" value="Unassembled WGS sequence"/>
</dbReference>
<comment type="caution">
    <text evidence="2">The sequence shown here is derived from an EMBL/GenBank/DDBJ whole genome shotgun (WGS) entry which is preliminary data.</text>
</comment>
<evidence type="ECO:0000256" key="1">
    <source>
        <dbReference type="SAM" id="Phobius"/>
    </source>
</evidence>
<keyword evidence="1" id="KW-1133">Transmembrane helix</keyword>
<accession>A0A9D7T044</accession>
<organism evidence="2 3">
    <name type="scientific">Candidatus Opimibacter skivensis</name>
    <dbReference type="NCBI Taxonomy" id="2982028"/>
    <lineage>
        <taxon>Bacteria</taxon>
        <taxon>Pseudomonadati</taxon>
        <taxon>Bacteroidota</taxon>
        <taxon>Saprospiria</taxon>
        <taxon>Saprospirales</taxon>
        <taxon>Saprospiraceae</taxon>
        <taxon>Candidatus Opimibacter</taxon>
    </lineage>
</organism>
<sequence length="236" mass="26436">MNSNNTLARVSGFLYLITIIAGGFAEAFVREGLTVYGDPVATAHNILSSEQMYRLGFVADLLVILCGTFLTLIFYILFKPVNKNISLLAFIFGNVAAAVMAVNLLNQLAPLLLLHNSSYQTTFSIEQLQTLSLFFLNLQSQGYNISLFLFAFYFPIIGYLIYTSNILPRFLGILYALAGLGYLINSLGWFLLPHLAKYLFPYVLLPAFIGEVSMSLWLIFKGVEIQKTGKLQYKHQ</sequence>
<feature type="transmembrane region" description="Helical" evidence="1">
    <location>
        <begin position="143"/>
        <end position="162"/>
    </location>
</feature>
<feature type="transmembrane region" description="Helical" evidence="1">
    <location>
        <begin position="12"/>
        <end position="29"/>
    </location>
</feature>
<proteinExistence type="predicted"/>
<keyword evidence="1" id="KW-0472">Membrane</keyword>
<dbReference type="AlphaFoldDB" id="A0A9D7T044"/>
<evidence type="ECO:0000313" key="2">
    <source>
        <dbReference type="EMBL" id="MBK9985133.1"/>
    </source>
</evidence>
<dbReference type="InterPro" id="IPR025495">
    <property type="entry name" value="DUF4386"/>
</dbReference>
<dbReference type="EMBL" id="JADKGY010000033">
    <property type="protein sequence ID" value="MBK9985133.1"/>
    <property type="molecule type" value="Genomic_DNA"/>
</dbReference>
<feature type="transmembrane region" description="Helical" evidence="1">
    <location>
        <begin position="57"/>
        <end position="78"/>
    </location>
</feature>
<feature type="transmembrane region" description="Helical" evidence="1">
    <location>
        <begin position="85"/>
        <end position="105"/>
    </location>
</feature>
<feature type="transmembrane region" description="Helical" evidence="1">
    <location>
        <begin position="174"/>
        <end position="192"/>
    </location>
</feature>
<evidence type="ECO:0000313" key="3">
    <source>
        <dbReference type="Proteomes" id="UP000808337"/>
    </source>
</evidence>
<keyword evidence="1" id="KW-0812">Transmembrane</keyword>
<dbReference type="Pfam" id="PF14329">
    <property type="entry name" value="DUF4386"/>
    <property type="match status" value="1"/>
</dbReference>
<protein>
    <submittedName>
        <fullName evidence="2">DUF4386 domain-containing protein</fullName>
    </submittedName>
</protein>
<name>A0A9D7T044_9BACT</name>
<feature type="transmembrane region" description="Helical" evidence="1">
    <location>
        <begin position="198"/>
        <end position="220"/>
    </location>
</feature>
<reference evidence="2 3" key="1">
    <citation type="submission" date="2020-10" db="EMBL/GenBank/DDBJ databases">
        <title>Connecting structure to function with the recovery of over 1000 high-quality activated sludge metagenome-assembled genomes encoding full-length rRNA genes using long-read sequencing.</title>
        <authorList>
            <person name="Singleton C.M."/>
            <person name="Petriglieri F."/>
            <person name="Kristensen J.M."/>
            <person name="Kirkegaard R.H."/>
            <person name="Michaelsen T.Y."/>
            <person name="Andersen M.H."/>
            <person name="Karst S.M."/>
            <person name="Dueholm M.S."/>
            <person name="Nielsen P.H."/>
            <person name="Albertsen M."/>
        </authorList>
    </citation>
    <scope>NUCLEOTIDE SEQUENCE [LARGE SCALE GENOMIC DNA]</scope>
    <source>
        <strain evidence="2">Ribe_18-Q3-R11-54_MAXAC.273</strain>
    </source>
</reference>
<gene>
    <name evidence="2" type="ORF">IPP15_22710</name>
</gene>